<feature type="transmembrane region" description="Helical" evidence="7">
    <location>
        <begin position="176"/>
        <end position="193"/>
    </location>
</feature>
<feature type="transmembrane region" description="Helical" evidence="7">
    <location>
        <begin position="20"/>
        <end position="40"/>
    </location>
</feature>
<keyword evidence="4 7" id="KW-0812">Transmembrane</keyword>
<keyword evidence="5 7" id="KW-1133">Transmembrane helix</keyword>
<comment type="caution">
    <text evidence="8">The sequence shown here is derived from an EMBL/GenBank/DDBJ whole genome shotgun (WGS) entry which is preliminary data.</text>
</comment>
<accession>A0ABT6XBG9</accession>
<evidence type="ECO:0000313" key="9">
    <source>
        <dbReference type="Proteomes" id="UP001321580"/>
    </source>
</evidence>
<evidence type="ECO:0000256" key="3">
    <source>
        <dbReference type="ARBA" id="ARBA00022475"/>
    </source>
</evidence>
<comment type="subcellular location">
    <subcellularLocation>
        <location evidence="1">Cell membrane</location>
        <topology evidence="1">Multi-pass membrane protein</topology>
    </subcellularLocation>
</comment>
<organism evidence="8 9">
    <name type="scientific">Lysobacter stagni</name>
    <dbReference type="NCBI Taxonomy" id="3045172"/>
    <lineage>
        <taxon>Bacteria</taxon>
        <taxon>Pseudomonadati</taxon>
        <taxon>Pseudomonadota</taxon>
        <taxon>Gammaproteobacteria</taxon>
        <taxon>Lysobacterales</taxon>
        <taxon>Lysobacteraceae</taxon>
        <taxon>Lysobacter</taxon>
    </lineage>
</organism>
<evidence type="ECO:0000256" key="6">
    <source>
        <dbReference type="ARBA" id="ARBA00023136"/>
    </source>
</evidence>
<protein>
    <submittedName>
        <fullName evidence="8">Dicarboxylate/amino acid:cation symporter</fullName>
    </submittedName>
</protein>
<dbReference type="EMBL" id="JASGBI010000001">
    <property type="protein sequence ID" value="MDI9237491.1"/>
    <property type="molecule type" value="Genomic_DNA"/>
</dbReference>
<feature type="transmembrane region" description="Helical" evidence="7">
    <location>
        <begin position="60"/>
        <end position="85"/>
    </location>
</feature>
<evidence type="ECO:0000313" key="8">
    <source>
        <dbReference type="EMBL" id="MDI9237491.1"/>
    </source>
</evidence>
<feature type="transmembrane region" description="Helical" evidence="7">
    <location>
        <begin position="214"/>
        <end position="239"/>
    </location>
</feature>
<feature type="transmembrane region" description="Helical" evidence="7">
    <location>
        <begin position="245"/>
        <end position="268"/>
    </location>
</feature>
<dbReference type="Gene3D" id="1.10.3860.10">
    <property type="entry name" value="Sodium:dicarboxylate symporter"/>
    <property type="match status" value="1"/>
</dbReference>
<keyword evidence="9" id="KW-1185">Reference proteome</keyword>
<feature type="transmembrane region" description="Helical" evidence="7">
    <location>
        <begin position="97"/>
        <end position="120"/>
    </location>
</feature>
<feature type="transmembrane region" description="Helical" evidence="7">
    <location>
        <begin position="382"/>
        <end position="402"/>
    </location>
</feature>
<dbReference type="PANTHER" id="PTHR42865:SF7">
    <property type="entry name" value="PROTON_GLUTAMATE-ASPARTATE SYMPORTER"/>
    <property type="match status" value="1"/>
</dbReference>
<evidence type="ECO:0000256" key="4">
    <source>
        <dbReference type="ARBA" id="ARBA00022692"/>
    </source>
</evidence>
<dbReference type="Proteomes" id="UP001321580">
    <property type="component" value="Unassembled WGS sequence"/>
</dbReference>
<evidence type="ECO:0000256" key="7">
    <source>
        <dbReference type="SAM" id="Phobius"/>
    </source>
</evidence>
<evidence type="ECO:0000256" key="2">
    <source>
        <dbReference type="ARBA" id="ARBA00022448"/>
    </source>
</evidence>
<dbReference type="PANTHER" id="PTHR42865">
    <property type="entry name" value="PROTON/GLUTAMATE-ASPARTATE SYMPORTER"/>
    <property type="match status" value="1"/>
</dbReference>
<reference evidence="8 9" key="1">
    <citation type="submission" date="2023-05" db="EMBL/GenBank/DDBJ databases">
        <title>Lysobacter sp. strain LF1 Genome sequencing and assembly.</title>
        <authorList>
            <person name="Jung Y."/>
        </authorList>
    </citation>
    <scope>NUCLEOTIDE SEQUENCE [LARGE SCALE GENOMIC DNA]</scope>
    <source>
        <strain evidence="8 9">LF1</strain>
    </source>
</reference>
<dbReference type="SUPFAM" id="SSF118215">
    <property type="entry name" value="Proton glutamate symport protein"/>
    <property type="match status" value="1"/>
</dbReference>
<proteinExistence type="predicted"/>
<dbReference type="InterPro" id="IPR001991">
    <property type="entry name" value="Na-dicarboxylate_symporter"/>
</dbReference>
<feature type="transmembrane region" description="Helical" evidence="7">
    <location>
        <begin position="358"/>
        <end position="376"/>
    </location>
</feature>
<evidence type="ECO:0000256" key="1">
    <source>
        <dbReference type="ARBA" id="ARBA00004651"/>
    </source>
</evidence>
<name>A0ABT6XBG9_9GAMM</name>
<gene>
    <name evidence="8" type="ORF">QLQ15_01010</name>
</gene>
<dbReference type="PRINTS" id="PR00173">
    <property type="entry name" value="EDTRNSPORT"/>
</dbReference>
<dbReference type="Pfam" id="PF00375">
    <property type="entry name" value="SDF"/>
    <property type="match status" value="1"/>
</dbReference>
<keyword evidence="6 7" id="KW-0472">Membrane</keyword>
<keyword evidence="3" id="KW-1003">Cell membrane</keyword>
<sequence length="451" mass="47068">MSHVSLPEARMPAKGMPLHIKVMLGFIAGAVLGLFAHFVAPGSPVVLGAVTYVAQPVGQLFLALLFMLVLPLMFSALVLGVAELGDVASLGRLGWRTLIYTAVVTLIAVAIGLLMVNLIGPGHGLDRGMLDQAMAQGAQKAGEIAATGQQLDFMKMLLGIVPKNVLAAAVDDKQKLGVMFFALMLGIGLVMTPSPHTQAFKNAVQGLFEICMRLIGMIIKLAPYAVACLMFALCAQFGWELLLVLGKFALTVVLAIGVHMFIVLPLWVKFAGGMSPRAFFRGSQEALLTAFATASSTGTLPVTLRVAEQNLKLPRKVSRFVLTVGASANHHGTALFEGITVLFLAQAFGVELTLAHQVMVLGLCLLGGIGTAGVPAGSLPVIAMICAVLGIPAEGVGIILGVDRFLDMCRTALNVTGDLATAVVVSHRTGEVEEAEAAVVLEGEQATEGAA</sequence>
<dbReference type="InterPro" id="IPR036458">
    <property type="entry name" value="Na:dicarbo_symporter_sf"/>
</dbReference>
<evidence type="ECO:0000256" key="5">
    <source>
        <dbReference type="ARBA" id="ARBA00022989"/>
    </source>
</evidence>
<keyword evidence="2" id="KW-0813">Transport</keyword>
<dbReference type="RefSeq" id="WP_283211009.1">
    <property type="nucleotide sequence ID" value="NZ_JASGBI010000001.1"/>
</dbReference>